<dbReference type="EMBL" id="CAJNBJ010000001">
    <property type="protein sequence ID" value="CAE6709114.1"/>
    <property type="molecule type" value="Genomic_DNA"/>
</dbReference>
<organism evidence="2 3">
    <name type="scientific">Nitrospira defluvii</name>
    <dbReference type="NCBI Taxonomy" id="330214"/>
    <lineage>
        <taxon>Bacteria</taxon>
        <taxon>Pseudomonadati</taxon>
        <taxon>Nitrospirota</taxon>
        <taxon>Nitrospiria</taxon>
        <taxon>Nitrospirales</taxon>
        <taxon>Nitrospiraceae</taxon>
        <taxon>Nitrospira</taxon>
    </lineage>
</organism>
<reference evidence="2 3" key="1">
    <citation type="submission" date="2021-02" db="EMBL/GenBank/DDBJ databases">
        <authorList>
            <person name="Han P."/>
        </authorList>
    </citation>
    <scope>NUCLEOTIDE SEQUENCE [LARGE SCALE GENOMIC DNA]</scope>
    <source>
        <strain evidence="2">Candidatus Nitrospira sp. ZN2</strain>
    </source>
</reference>
<keyword evidence="3" id="KW-1185">Reference proteome</keyword>
<protein>
    <submittedName>
        <fullName evidence="2">Uncharacterized protein</fullName>
    </submittedName>
</protein>
<feature type="region of interest" description="Disordered" evidence="1">
    <location>
        <begin position="1"/>
        <end position="27"/>
    </location>
</feature>
<dbReference type="Proteomes" id="UP000675880">
    <property type="component" value="Unassembled WGS sequence"/>
</dbReference>
<gene>
    <name evidence="2" type="ORF">NSPZN2_11127</name>
</gene>
<evidence type="ECO:0000256" key="1">
    <source>
        <dbReference type="SAM" id="MobiDB-lite"/>
    </source>
</evidence>
<proteinExistence type="predicted"/>
<name>A0ABN7KRW2_9BACT</name>
<accession>A0ABN7KRW2</accession>
<comment type="caution">
    <text evidence="2">The sequence shown here is derived from an EMBL/GenBank/DDBJ whole genome shotgun (WGS) entry which is preliminary data.</text>
</comment>
<evidence type="ECO:0000313" key="2">
    <source>
        <dbReference type="EMBL" id="CAE6709114.1"/>
    </source>
</evidence>
<sequence length="27" mass="2759">MVGCQAGLDGARGLDQDPTGVINQLVM</sequence>
<evidence type="ECO:0000313" key="3">
    <source>
        <dbReference type="Proteomes" id="UP000675880"/>
    </source>
</evidence>